<feature type="domain" description="FAD-binding" evidence="1">
    <location>
        <begin position="2"/>
        <end position="167"/>
    </location>
</feature>
<dbReference type="Pfam" id="PF01494">
    <property type="entry name" value="FAD_binding_3"/>
    <property type="match status" value="1"/>
</dbReference>
<dbReference type="Proteomes" id="UP000318093">
    <property type="component" value="Unassembled WGS sequence"/>
</dbReference>
<sequence>MLDVIVVGGGPAGSVAAAVLAGAGCRVLVAERARFPRSKPCGDYLNPGCAGVLRRIGALEDVEHAALPVPGWRIVAPDGAAAATAFSAGTGFAIPRRTLDHILLTRAVTMGAAVIEAGRVTALDRRPGGVRVTIERGGGPGERESLSARLVIGADGLRSTIARMIGAGALPRGGRFTVGAYLEGLDGTGASGERPPGEIHFARDRFCGIAYLPGGLANVTIALPAGALRMWRGNLDAGYWTALRAFPGLAGRLARARAVGRLRASGPVGYRRRRAVGDGVLLAGDAAAVINPMTGQGIFLALRGGELAGRAALRALDRGGPTRRALAAYDRERRREFGDAFLVSRILDDLAFRPAVINRAVRAIAGRPALGTRFIDAVGGVSRAASVMHPGLLAALLGIA</sequence>
<dbReference type="InterPro" id="IPR036188">
    <property type="entry name" value="FAD/NAD-bd_sf"/>
</dbReference>
<dbReference type="PRINTS" id="PR00420">
    <property type="entry name" value="RNGMNOXGNASE"/>
</dbReference>
<proteinExistence type="predicted"/>
<dbReference type="AlphaFoldDB" id="A0A537JAG4"/>
<name>A0A537JAG4_9BACT</name>
<dbReference type="InterPro" id="IPR002938">
    <property type="entry name" value="FAD-bd"/>
</dbReference>
<dbReference type="PANTHER" id="PTHR42685">
    <property type="entry name" value="GERANYLGERANYL DIPHOSPHATE REDUCTASE"/>
    <property type="match status" value="1"/>
</dbReference>
<protein>
    <submittedName>
        <fullName evidence="2">NAD(P)/FAD-dependent oxidoreductase</fullName>
    </submittedName>
</protein>
<comment type="caution">
    <text evidence="2">The sequence shown here is derived from an EMBL/GenBank/DDBJ whole genome shotgun (WGS) entry which is preliminary data.</text>
</comment>
<evidence type="ECO:0000259" key="1">
    <source>
        <dbReference type="Pfam" id="PF01494"/>
    </source>
</evidence>
<evidence type="ECO:0000313" key="3">
    <source>
        <dbReference type="Proteomes" id="UP000318093"/>
    </source>
</evidence>
<dbReference type="GO" id="GO:0071949">
    <property type="term" value="F:FAD binding"/>
    <property type="evidence" value="ECO:0007669"/>
    <property type="project" value="InterPro"/>
</dbReference>
<dbReference type="InterPro" id="IPR050407">
    <property type="entry name" value="Geranylgeranyl_reductase"/>
</dbReference>
<reference evidence="2 3" key="1">
    <citation type="journal article" date="2019" name="Nat. Microbiol.">
        <title>Mediterranean grassland soil C-N compound turnover is dependent on rainfall and depth, and is mediated by genomically divergent microorganisms.</title>
        <authorList>
            <person name="Diamond S."/>
            <person name="Andeer P.F."/>
            <person name="Li Z."/>
            <person name="Crits-Christoph A."/>
            <person name="Burstein D."/>
            <person name="Anantharaman K."/>
            <person name="Lane K.R."/>
            <person name="Thomas B.C."/>
            <person name="Pan C."/>
            <person name="Northen T.R."/>
            <person name="Banfield J.F."/>
        </authorList>
    </citation>
    <scope>NUCLEOTIDE SEQUENCE [LARGE SCALE GENOMIC DNA]</scope>
    <source>
        <strain evidence="2">NP_6</strain>
    </source>
</reference>
<dbReference type="SUPFAM" id="SSF51905">
    <property type="entry name" value="FAD/NAD(P)-binding domain"/>
    <property type="match status" value="1"/>
</dbReference>
<dbReference type="Gene3D" id="3.50.50.60">
    <property type="entry name" value="FAD/NAD(P)-binding domain"/>
    <property type="match status" value="1"/>
</dbReference>
<gene>
    <name evidence="2" type="ORF">E6H03_08240</name>
</gene>
<dbReference type="EMBL" id="VBAN01000254">
    <property type="protein sequence ID" value="TMI80544.1"/>
    <property type="molecule type" value="Genomic_DNA"/>
</dbReference>
<organism evidence="2 3">
    <name type="scientific">Candidatus Segetimicrobium genomatis</name>
    <dbReference type="NCBI Taxonomy" id="2569760"/>
    <lineage>
        <taxon>Bacteria</taxon>
        <taxon>Bacillati</taxon>
        <taxon>Candidatus Sysuimicrobiota</taxon>
        <taxon>Candidatus Sysuimicrobiia</taxon>
        <taxon>Candidatus Sysuimicrobiales</taxon>
        <taxon>Candidatus Segetimicrobiaceae</taxon>
        <taxon>Candidatus Segetimicrobium</taxon>
    </lineage>
</organism>
<accession>A0A537JAG4</accession>
<dbReference type="PANTHER" id="PTHR42685:SF22">
    <property type="entry name" value="CONDITIONED MEDIUM FACTOR RECEPTOR 1"/>
    <property type="match status" value="1"/>
</dbReference>
<evidence type="ECO:0000313" key="2">
    <source>
        <dbReference type="EMBL" id="TMI80544.1"/>
    </source>
</evidence>